<dbReference type="STRING" id="933059.SAMN04488103_106159"/>
<protein>
    <submittedName>
        <fullName evidence="1">Polyketide cyclase / dehydrase and lipid transport</fullName>
    </submittedName>
</protein>
<evidence type="ECO:0000313" key="1">
    <source>
        <dbReference type="EMBL" id="SEN64972.1"/>
    </source>
</evidence>
<dbReference type="InterPro" id="IPR019587">
    <property type="entry name" value="Polyketide_cyclase/dehydratase"/>
</dbReference>
<proteinExistence type="predicted"/>
<dbReference type="AlphaFoldDB" id="A0A1H8I9K0"/>
<reference evidence="1 2" key="1">
    <citation type="submission" date="2016-10" db="EMBL/GenBank/DDBJ databases">
        <authorList>
            <person name="de Groot N.N."/>
        </authorList>
    </citation>
    <scope>NUCLEOTIDE SEQUENCE [LARGE SCALE GENOMIC DNA]</scope>
    <source>
        <strain evidence="1 2">DSM 3857</strain>
    </source>
</reference>
<dbReference type="SUPFAM" id="SSF55961">
    <property type="entry name" value="Bet v1-like"/>
    <property type="match status" value="1"/>
</dbReference>
<dbReference type="InterPro" id="IPR023393">
    <property type="entry name" value="START-like_dom_sf"/>
</dbReference>
<gene>
    <name evidence="1" type="ORF">SAMN04488103_106159</name>
</gene>
<sequence length="157" mass="17827">MKLSTREDIEAPLATVFQAFADTDAWERAVLRRGAEVTRVDRLSTPGPGMAWVVGFDYRGKPRRVTVKLSQIEAPNILAFTYSTSAFEGSFSLDFVELSARRTRVSFATEVKPRTLASRLLLQSMKLAKGKVERKFETRIAQICHEIEERHRAAPRR</sequence>
<dbReference type="OrthoDB" id="7860307at2"/>
<name>A0A1H8I9K0_9RHOB</name>
<dbReference type="RefSeq" id="WP_091301757.1">
    <property type="nucleotide sequence ID" value="NZ_FOCE01000006.1"/>
</dbReference>
<dbReference type="Gene3D" id="3.30.530.20">
    <property type="match status" value="1"/>
</dbReference>
<accession>A0A1H8I9K0</accession>
<dbReference type="EMBL" id="FOCE01000006">
    <property type="protein sequence ID" value="SEN64972.1"/>
    <property type="molecule type" value="Genomic_DNA"/>
</dbReference>
<evidence type="ECO:0000313" key="2">
    <source>
        <dbReference type="Proteomes" id="UP000198761"/>
    </source>
</evidence>
<keyword evidence="2" id="KW-1185">Reference proteome</keyword>
<dbReference type="CDD" id="cd07812">
    <property type="entry name" value="SRPBCC"/>
    <property type="match status" value="1"/>
</dbReference>
<dbReference type="Pfam" id="PF10604">
    <property type="entry name" value="Polyketide_cyc2"/>
    <property type="match status" value="1"/>
</dbReference>
<dbReference type="Proteomes" id="UP000198761">
    <property type="component" value="Unassembled WGS sequence"/>
</dbReference>
<organism evidence="1 2">
    <name type="scientific">Gemmobacter aquatilis</name>
    <dbReference type="NCBI Taxonomy" id="933059"/>
    <lineage>
        <taxon>Bacteria</taxon>
        <taxon>Pseudomonadati</taxon>
        <taxon>Pseudomonadota</taxon>
        <taxon>Alphaproteobacteria</taxon>
        <taxon>Rhodobacterales</taxon>
        <taxon>Paracoccaceae</taxon>
        <taxon>Gemmobacter</taxon>
    </lineage>
</organism>